<evidence type="ECO:0000256" key="9">
    <source>
        <dbReference type="ARBA" id="ARBA00049486"/>
    </source>
</evidence>
<dbReference type="FunFam" id="2.160.10.10:FF:000007">
    <property type="entry name" value="Serine acetyltransferase"/>
    <property type="match status" value="1"/>
</dbReference>
<keyword evidence="5" id="KW-0028">Amino-acid biosynthesis</keyword>
<keyword evidence="8 10" id="KW-0012">Acyltransferase</keyword>
<evidence type="ECO:0000256" key="4">
    <source>
        <dbReference type="ARBA" id="ARBA00018522"/>
    </source>
</evidence>
<evidence type="ECO:0000256" key="10">
    <source>
        <dbReference type="PIRNR" id="PIRNR000441"/>
    </source>
</evidence>
<dbReference type="GO" id="GO:0009001">
    <property type="term" value="F:serine O-acetyltransferase activity"/>
    <property type="evidence" value="ECO:0007669"/>
    <property type="project" value="UniProtKB-EC"/>
</dbReference>
<dbReference type="EMBL" id="WBJZ01000009">
    <property type="protein sequence ID" value="KAB1657324.1"/>
    <property type="molecule type" value="Genomic_DNA"/>
</dbReference>
<comment type="caution">
    <text evidence="11">The sequence shown here is derived from an EMBL/GenBank/DDBJ whole genome shotgun (WGS) entry which is preliminary data.</text>
</comment>
<organism evidence="11 12">
    <name type="scientific">Pseudoclavibacter chungangensis</name>
    <dbReference type="NCBI Taxonomy" id="587635"/>
    <lineage>
        <taxon>Bacteria</taxon>
        <taxon>Bacillati</taxon>
        <taxon>Actinomycetota</taxon>
        <taxon>Actinomycetes</taxon>
        <taxon>Micrococcales</taxon>
        <taxon>Microbacteriaceae</taxon>
        <taxon>Pseudoclavibacter</taxon>
    </lineage>
</organism>
<keyword evidence="6 10" id="KW-0808">Transferase</keyword>
<gene>
    <name evidence="11" type="primary">cysE</name>
    <name evidence="11" type="ORF">F8O01_08780</name>
</gene>
<dbReference type="InterPro" id="IPR005881">
    <property type="entry name" value="Ser_O-AcTrfase"/>
</dbReference>
<dbReference type="InterPro" id="IPR053376">
    <property type="entry name" value="Serine_acetyltransferase"/>
</dbReference>
<keyword evidence="7" id="KW-0198">Cysteine biosynthesis</keyword>
<dbReference type="InterPro" id="IPR011004">
    <property type="entry name" value="Trimer_LpxA-like_sf"/>
</dbReference>
<dbReference type="InterPro" id="IPR045304">
    <property type="entry name" value="LbH_SAT"/>
</dbReference>
<name>A0A7J5BSN8_9MICO</name>
<dbReference type="InterPro" id="IPR042122">
    <property type="entry name" value="Ser_AcTrfase_N_sf"/>
</dbReference>
<reference evidence="11 12" key="1">
    <citation type="submission" date="2019-09" db="EMBL/GenBank/DDBJ databases">
        <title>Phylogeny of genus Pseudoclavibacter and closely related genus.</title>
        <authorList>
            <person name="Li Y."/>
        </authorList>
    </citation>
    <scope>NUCLEOTIDE SEQUENCE [LARGE SCALE GENOMIC DNA]</scope>
    <source>
        <strain evidence="11 12">DSM 23821</strain>
    </source>
</reference>
<dbReference type="NCBIfam" id="TIGR01172">
    <property type="entry name" value="cysE"/>
    <property type="match status" value="1"/>
</dbReference>
<dbReference type="PANTHER" id="PTHR42811">
    <property type="entry name" value="SERINE ACETYLTRANSFERASE"/>
    <property type="match status" value="1"/>
</dbReference>
<dbReference type="GO" id="GO:0005737">
    <property type="term" value="C:cytoplasm"/>
    <property type="evidence" value="ECO:0007669"/>
    <property type="project" value="InterPro"/>
</dbReference>
<keyword evidence="12" id="KW-1185">Reference proteome</keyword>
<dbReference type="EC" id="2.3.1.30" evidence="3 10"/>
<comment type="catalytic activity">
    <reaction evidence="9 10">
        <text>L-serine + acetyl-CoA = O-acetyl-L-serine + CoA</text>
        <dbReference type="Rhea" id="RHEA:24560"/>
        <dbReference type="ChEBI" id="CHEBI:33384"/>
        <dbReference type="ChEBI" id="CHEBI:57287"/>
        <dbReference type="ChEBI" id="CHEBI:57288"/>
        <dbReference type="ChEBI" id="CHEBI:58340"/>
        <dbReference type="EC" id="2.3.1.30"/>
    </reaction>
</comment>
<dbReference type="InterPro" id="IPR001451">
    <property type="entry name" value="Hexapep"/>
</dbReference>
<accession>A0A7J5BSN8</accession>
<dbReference type="AlphaFoldDB" id="A0A7J5BSN8"/>
<evidence type="ECO:0000256" key="8">
    <source>
        <dbReference type="ARBA" id="ARBA00023315"/>
    </source>
</evidence>
<evidence type="ECO:0000256" key="2">
    <source>
        <dbReference type="ARBA" id="ARBA00007274"/>
    </source>
</evidence>
<evidence type="ECO:0000256" key="3">
    <source>
        <dbReference type="ARBA" id="ARBA00013266"/>
    </source>
</evidence>
<evidence type="ECO:0000313" key="12">
    <source>
        <dbReference type="Proteomes" id="UP000467240"/>
    </source>
</evidence>
<evidence type="ECO:0000256" key="7">
    <source>
        <dbReference type="ARBA" id="ARBA00023192"/>
    </source>
</evidence>
<dbReference type="Gene3D" id="2.160.10.10">
    <property type="entry name" value="Hexapeptide repeat proteins"/>
    <property type="match status" value="1"/>
</dbReference>
<dbReference type="CDD" id="cd03354">
    <property type="entry name" value="LbH_SAT"/>
    <property type="match status" value="1"/>
</dbReference>
<dbReference type="SUPFAM" id="SSF51161">
    <property type="entry name" value="Trimeric LpxA-like enzymes"/>
    <property type="match status" value="1"/>
</dbReference>
<comment type="similarity">
    <text evidence="2 10">Belongs to the transferase hexapeptide repeat family.</text>
</comment>
<dbReference type="OrthoDB" id="9801456at2"/>
<evidence type="ECO:0000313" key="11">
    <source>
        <dbReference type="EMBL" id="KAB1657324.1"/>
    </source>
</evidence>
<dbReference type="GO" id="GO:0006535">
    <property type="term" value="P:cysteine biosynthetic process from serine"/>
    <property type="evidence" value="ECO:0007669"/>
    <property type="project" value="InterPro"/>
</dbReference>
<sequence>MAVPPPATRRRLPFDAAFARVREDVRAVRAGDPAARSTLSIVVNYSGLHAVWAHRVANRLWRTPGGKFLARTVSQFARFLTGVEIHPGATIGRRLFIDHGMGVVIGETAEIGDDVVIYHGVTLGGTSTKKVKRHPTLGDGVLIGAGAKLLGPIVIGDHTRVGANAVVTRDAPAGSVLTGVPAKQRKQTPSEAALVGYYEI</sequence>
<dbReference type="RefSeq" id="WP_158040489.1">
    <property type="nucleotide sequence ID" value="NZ_JACCFV010000001.1"/>
</dbReference>
<evidence type="ECO:0000256" key="6">
    <source>
        <dbReference type="ARBA" id="ARBA00022679"/>
    </source>
</evidence>
<dbReference type="Gene3D" id="1.10.3130.10">
    <property type="entry name" value="serine acetyltransferase, domain 1"/>
    <property type="match status" value="1"/>
</dbReference>
<evidence type="ECO:0000256" key="5">
    <source>
        <dbReference type="ARBA" id="ARBA00022605"/>
    </source>
</evidence>
<evidence type="ECO:0000256" key="1">
    <source>
        <dbReference type="ARBA" id="ARBA00004876"/>
    </source>
</evidence>
<protein>
    <recommendedName>
        <fullName evidence="4 10">Serine acetyltransferase</fullName>
        <ecNumber evidence="3 10">2.3.1.30</ecNumber>
    </recommendedName>
</protein>
<dbReference type="PIRSF" id="PIRSF000441">
    <property type="entry name" value="CysE"/>
    <property type="match status" value="1"/>
</dbReference>
<comment type="pathway">
    <text evidence="1">Amino-acid biosynthesis; L-cysteine biosynthesis; L-cysteine from L-serine: step 1/2.</text>
</comment>
<dbReference type="NCBIfam" id="NF041874">
    <property type="entry name" value="EPS_EpsC"/>
    <property type="match status" value="1"/>
</dbReference>
<dbReference type="Proteomes" id="UP000467240">
    <property type="component" value="Unassembled WGS sequence"/>
</dbReference>
<dbReference type="Pfam" id="PF00132">
    <property type="entry name" value="Hexapep"/>
    <property type="match status" value="1"/>
</dbReference>
<proteinExistence type="inferred from homology"/>